<keyword evidence="6" id="KW-0804">Transcription</keyword>
<evidence type="ECO:0000256" key="3">
    <source>
        <dbReference type="ARBA" id="ARBA00022840"/>
    </source>
</evidence>
<dbReference type="Pfam" id="PF02237">
    <property type="entry name" value="BPL_C"/>
    <property type="match status" value="1"/>
</dbReference>
<dbReference type="Gene3D" id="1.10.10.10">
    <property type="entry name" value="Winged helix-like DNA-binding domain superfamily/Winged helix DNA-binding domain"/>
    <property type="match status" value="1"/>
</dbReference>
<dbReference type="SUPFAM" id="SSF46785">
    <property type="entry name" value="Winged helix' DNA-binding domain"/>
    <property type="match status" value="1"/>
</dbReference>
<comment type="catalytic activity">
    <reaction evidence="5 6">
        <text>biotin + L-lysyl-[protein] + ATP = N(6)-biotinyl-L-lysyl-[protein] + AMP + diphosphate + H(+)</text>
        <dbReference type="Rhea" id="RHEA:11756"/>
        <dbReference type="Rhea" id="RHEA-COMP:9752"/>
        <dbReference type="Rhea" id="RHEA-COMP:10505"/>
        <dbReference type="ChEBI" id="CHEBI:15378"/>
        <dbReference type="ChEBI" id="CHEBI:29969"/>
        <dbReference type="ChEBI" id="CHEBI:30616"/>
        <dbReference type="ChEBI" id="CHEBI:33019"/>
        <dbReference type="ChEBI" id="CHEBI:57586"/>
        <dbReference type="ChEBI" id="CHEBI:83144"/>
        <dbReference type="ChEBI" id="CHEBI:456215"/>
        <dbReference type="EC" id="6.3.4.15"/>
    </reaction>
</comment>
<dbReference type="SUPFAM" id="SSF50037">
    <property type="entry name" value="C-terminal domain of transcriptional repressors"/>
    <property type="match status" value="1"/>
</dbReference>
<reference evidence="8 9" key="1">
    <citation type="submission" date="2017-04" db="EMBL/GenBank/DDBJ databases">
        <authorList>
            <person name="Afonso C.L."/>
            <person name="Miller P.J."/>
            <person name="Scott M.A."/>
            <person name="Spackman E."/>
            <person name="Goraichik I."/>
            <person name="Dimitrov K.M."/>
            <person name="Suarez D.L."/>
            <person name="Swayne D.E."/>
        </authorList>
    </citation>
    <scope>NUCLEOTIDE SEQUENCE [LARGE SCALE GENOMIC DNA]</scope>
    <source>
        <strain evidence="8 9">DSM 3385</strain>
    </source>
</reference>
<evidence type="ECO:0000256" key="5">
    <source>
        <dbReference type="ARBA" id="ARBA00047846"/>
    </source>
</evidence>
<dbReference type="AlphaFoldDB" id="A0A1W2BS73"/>
<dbReference type="Gene3D" id="3.30.930.10">
    <property type="entry name" value="Bira Bifunctional Protein, Domain 2"/>
    <property type="match status" value="1"/>
</dbReference>
<organism evidence="8 9">
    <name type="scientific">Desulfocicer vacuolatum DSM 3385</name>
    <dbReference type="NCBI Taxonomy" id="1121400"/>
    <lineage>
        <taxon>Bacteria</taxon>
        <taxon>Pseudomonadati</taxon>
        <taxon>Thermodesulfobacteriota</taxon>
        <taxon>Desulfobacteria</taxon>
        <taxon>Desulfobacterales</taxon>
        <taxon>Desulfobacteraceae</taxon>
        <taxon>Desulfocicer</taxon>
    </lineage>
</organism>
<keyword evidence="9" id="KW-1185">Reference proteome</keyword>
<dbReference type="InterPro" id="IPR030855">
    <property type="entry name" value="Bifunct_BirA"/>
</dbReference>
<dbReference type="EMBL" id="FWXY01000009">
    <property type="protein sequence ID" value="SMC75739.1"/>
    <property type="molecule type" value="Genomic_DNA"/>
</dbReference>
<dbReference type="InterPro" id="IPR036388">
    <property type="entry name" value="WH-like_DNA-bd_sf"/>
</dbReference>
<dbReference type="InterPro" id="IPR036390">
    <property type="entry name" value="WH_DNA-bd_sf"/>
</dbReference>
<dbReference type="Pfam" id="PF08279">
    <property type="entry name" value="HTH_11"/>
    <property type="match status" value="1"/>
</dbReference>
<comment type="caution">
    <text evidence="6">Lacks conserved residue(s) required for the propagation of feature annotation.</text>
</comment>
<keyword evidence="6" id="KW-0238">DNA-binding</keyword>
<dbReference type="Gene3D" id="2.30.30.100">
    <property type="match status" value="1"/>
</dbReference>
<keyword evidence="1 6" id="KW-0436">Ligase</keyword>
<proteinExistence type="inferred from homology"/>
<accession>A0A1W2BS73</accession>
<feature type="binding site" evidence="6">
    <location>
        <position position="207"/>
    </location>
    <ligand>
        <name>biotin</name>
        <dbReference type="ChEBI" id="CHEBI:57586"/>
    </ligand>
</feature>
<dbReference type="STRING" id="1121400.SAMN02746065_10986"/>
<dbReference type="GO" id="GO:0005737">
    <property type="term" value="C:cytoplasm"/>
    <property type="evidence" value="ECO:0007669"/>
    <property type="project" value="TreeGrafter"/>
</dbReference>
<evidence type="ECO:0000313" key="9">
    <source>
        <dbReference type="Proteomes" id="UP000192418"/>
    </source>
</evidence>
<dbReference type="NCBIfam" id="TIGR00121">
    <property type="entry name" value="birA_ligase"/>
    <property type="match status" value="1"/>
</dbReference>
<dbReference type="PANTHER" id="PTHR12835:SF5">
    <property type="entry name" value="BIOTIN--PROTEIN LIGASE"/>
    <property type="match status" value="1"/>
</dbReference>
<keyword evidence="6" id="KW-0678">Repressor</keyword>
<dbReference type="EC" id="6.3.4.15" evidence="6"/>
<dbReference type="Pfam" id="PF03099">
    <property type="entry name" value="BPL_LplA_LipB"/>
    <property type="match status" value="1"/>
</dbReference>
<dbReference type="Proteomes" id="UP000192418">
    <property type="component" value="Unassembled WGS sequence"/>
</dbReference>
<dbReference type="SUPFAM" id="SSF55681">
    <property type="entry name" value="Class II aaRS and biotin synthetases"/>
    <property type="match status" value="1"/>
</dbReference>
<evidence type="ECO:0000313" key="8">
    <source>
        <dbReference type="EMBL" id="SMC75739.1"/>
    </source>
</evidence>
<dbReference type="GO" id="GO:0005524">
    <property type="term" value="F:ATP binding"/>
    <property type="evidence" value="ECO:0007669"/>
    <property type="project" value="UniProtKB-UniRule"/>
</dbReference>
<keyword evidence="2 6" id="KW-0547">Nucleotide-binding</keyword>
<dbReference type="CDD" id="cd00090">
    <property type="entry name" value="HTH_ARSR"/>
    <property type="match status" value="1"/>
</dbReference>
<keyword evidence="6" id="KW-0805">Transcription regulation</keyword>
<feature type="binding site" evidence="6">
    <location>
        <begin position="141"/>
        <end position="143"/>
    </location>
    <ligand>
        <name>biotin</name>
        <dbReference type="ChEBI" id="CHEBI:57586"/>
    </ligand>
</feature>
<evidence type="ECO:0000256" key="4">
    <source>
        <dbReference type="ARBA" id="ARBA00023267"/>
    </source>
</evidence>
<dbReference type="GO" id="GO:0004077">
    <property type="term" value="F:biotin--[biotin carboxyl-carrier protein] ligase activity"/>
    <property type="evidence" value="ECO:0007669"/>
    <property type="project" value="UniProtKB-UniRule"/>
</dbReference>
<dbReference type="InterPro" id="IPR011991">
    <property type="entry name" value="ArsR-like_HTH"/>
</dbReference>
<dbReference type="InterPro" id="IPR004143">
    <property type="entry name" value="BPL_LPL_catalytic"/>
</dbReference>
<dbReference type="CDD" id="cd16442">
    <property type="entry name" value="BPL"/>
    <property type="match status" value="1"/>
</dbReference>
<gene>
    <name evidence="6" type="primary">birA</name>
    <name evidence="8" type="ORF">SAMN02746065_10986</name>
</gene>
<dbReference type="HAMAP" id="MF_00978">
    <property type="entry name" value="Bifunct_BirA"/>
    <property type="match status" value="1"/>
</dbReference>
<comment type="function">
    <text evidence="6">Acts both as a biotin--[acetyl-CoA-carboxylase] ligase and a repressor.</text>
</comment>
<protein>
    <recommendedName>
        <fullName evidence="6">Bifunctional ligase/repressor BirA</fullName>
    </recommendedName>
    <alternativeName>
        <fullName evidence="6">Biotin--[acetyl-CoA-carboxylase] ligase</fullName>
        <ecNumber evidence="6">6.3.4.15</ecNumber>
    </alternativeName>
    <alternativeName>
        <fullName evidence="6">Biotin--protein ligase</fullName>
    </alternativeName>
    <alternativeName>
        <fullName evidence="6">Biotin-[acetyl-CoA carboxylase] synthetase</fullName>
    </alternativeName>
</protein>
<evidence type="ECO:0000259" key="7">
    <source>
        <dbReference type="PROSITE" id="PS51733"/>
    </source>
</evidence>
<dbReference type="InterPro" id="IPR008988">
    <property type="entry name" value="Transcriptional_repressor_C"/>
</dbReference>
<dbReference type="GO" id="GO:0003677">
    <property type="term" value="F:DNA binding"/>
    <property type="evidence" value="ECO:0007669"/>
    <property type="project" value="UniProtKB-UniRule"/>
</dbReference>
<sequence>MLTIPIKKVNHFTNSSPQQHLKHNLSKRDLMKNKILKQLWEHPHRIVSGVELSRILGISRVGVWKHLQQLKDAGYSIESTPKGYRLADPENLLNPFCFPGREDHIHFYSQVTSTMDEARELARSGAPHLSVVVADNQTRGRGRLNRNWFSSPGGLWMSLILRPDLPPPLAFKVNFAASFSMATTLNGLYGTDIRVKWPNDLLAGEKKVAGLLSEMETQGDMISFVNIGMGLNVNNDPPPQEKKAVSIKMLLGKTVSRRDILMAFLDKFEMQMQDIATKDVIGPWKTITATIGKTVTIETRGETGHGVALDVDDTGALILGQGDGTEKKVIYGDCFHQAQL</sequence>
<keyword evidence="3 6" id="KW-0067">ATP-binding</keyword>
<dbReference type="InterPro" id="IPR013196">
    <property type="entry name" value="HTH_11"/>
</dbReference>
<name>A0A1W2BS73_9BACT</name>
<feature type="domain" description="BPL/LPL catalytic" evidence="7">
    <location>
        <begin position="92"/>
        <end position="276"/>
    </location>
</feature>
<evidence type="ECO:0000256" key="1">
    <source>
        <dbReference type="ARBA" id="ARBA00022598"/>
    </source>
</evidence>
<feature type="binding site" evidence="6">
    <location>
        <position position="137"/>
    </location>
    <ligand>
        <name>biotin</name>
        <dbReference type="ChEBI" id="CHEBI:57586"/>
    </ligand>
</feature>
<dbReference type="GO" id="GO:0006355">
    <property type="term" value="P:regulation of DNA-templated transcription"/>
    <property type="evidence" value="ECO:0007669"/>
    <property type="project" value="UniProtKB-UniRule"/>
</dbReference>
<feature type="DNA-binding region" description="H-T-H motif" evidence="6">
    <location>
        <begin position="49"/>
        <end position="68"/>
    </location>
</feature>
<dbReference type="InterPro" id="IPR003142">
    <property type="entry name" value="BPL_C"/>
</dbReference>
<evidence type="ECO:0000256" key="6">
    <source>
        <dbReference type="HAMAP-Rule" id="MF_00978"/>
    </source>
</evidence>
<comment type="similarity">
    <text evidence="6">Belongs to the biotin--protein ligase family.</text>
</comment>
<evidence type="ECO:0000256" key="2">
    <source>
        <dbReference type="ARBA" id="ARBA00022741"/>
    </source>
</evidence>
<dbReference type="PANTHER" id="PTHR12835">
    <property type="entry name" value="BIOTIN PROTEIN LIGASE"/>
    <property type="match status" value="1"/>
</dbReference>
<keyword evidence="4 6" id="KW-0092">Biotin</keyword>
<dbReference type="PROSITE" id="PS51733">
    <property type="entry name" value="BPL_LPL_CATALYTIC"/>
    <property type="match status" value="1"/>
</dbReference>
<dbReference type="InterPro" id="IPR045864">
    <property type="entry name" value="aa-tRNA-synth_II/BPL/LPL"/>
</dbReference>
<dbReference type="InterPro" id="IPR004408">
    <property type="entry name" value="Biotin_CoA_COase_ligase"/>
</dbReference>